<keyword evidence="6" id="KW-1185">Reference proteome</keyword>
<keyword evidence="2" id="KW-0479">Metal-binding</keyword>
<keyword evidence="2" id="KW-0547">Nucleotide-binding</keyword>
<feature type="binding site" evidence="2">
    <location>
        <position position="315"/>
    </location>
    <ligand>
        <name>substrate</name>
    </ligand>
</feature>
<feature type="binding site" evidence="2">
    <location>
        <position position="211"/>
    </location>
    <ligand>
        <name>ATP</name>
        <dbReference type="ChEBI" id="CHEBI:30616"/>
    </ligand>
</feature>
<dbReference type="PANTHER" id="PTHR30270:SF0">
    <property type="entry name" value="THIAMINE-MONOPHOSPHATE KINASE"/>
    <property type="match status" value="1"/>
</dbReference>
<dbReference type="EMBL" id="JABBXH010000005">
    <property type="protein sequence ID" value="NMP32969.1"/>
    <property type="molecule type" value="Genomic_DNA"/>
</dbReference>
<dbReference type="PIRSF" id="PIRSF005303">
    <property type="entry name" value="Thiam_monoph_kin"/>
    <property type="match status" value="1"/>
</dbReference>
<feature type="binding site" evidence="2">
    <location>
        <position position="52"/>
    </location>
    <ligand>
        <name>substrate</name>
    </ligand>
</feature>
<keyword evidence="1 2" id="KW-0784">Thiamine biosynthesis</keyword>
<feature type="binding site" evidence="2">
    <location>
        <position position="73"/>
    </location>
    <ligand>
        <name>Mg(2+)</name>
        <dbReference type="ChEBI" id="CHEBI:18420"/>
        <label>2</label>
    </ligand>
</feature>
<dbReference type="PANTHER" id="PTHR30270">
    <property type="entry name" value="THIAMINE-MONOPHOSPHATE KINASE"/>
    <property type="match status" value="1"/>
</dbReference>
<evidence type="ECO:0000256" key="1">
    <source>
        <dbReference type="ARBA" id="ARBA00022977"/>
    </source>
</evidence>
<dbReference type="Pfam" id="PF02769">
    <property type="entry name" value="AIRS_C"/>
    <property type="match status" value="1"/>
</dbReference>
<comment type="pathway">
    <text evidence="2">Cofactor biosynthesis; thiamine diphosphate biosynthesis; thiamine diphosphate from thiamine phosphate: step 1/1.</text>
</comment>
<accession>A0A7Y0LF07</accession>
<dbReference type="GO" id="GO:0005524">
    <property type="term" value="F:ATP binding"/>
    <property type="evidence" value="ECO:0007669"/>
    <property type="project" value="UniProtKB-UniRule"/>
</dbReference>
<feature type="binding site" evidence="2">
    <location>
        <position position="73"/>
    </location>
    <ligand>
        <name>Mg(2+)</name>
        <dbReference type="ChEBI" id="CHEBI:18420"/>
        <label>3</label>
    </ligand>
</feature>
<gene>
    <name evidence="2 5" type="primary">thiL</name>
    <name evidence="5" type="ORF">HII17_15530</name>
</gene>
<keyword evidence="2" id="KW-0067">ATP-binding</keyword>
<dbReference type="UniPathway" id="UPA00060">
    <property type="reaction ID" value="UER00142"/>
</dbReference>
<dbReference type="GO" id="GO:0000287">
    <property type="term" value="F:magnesium ion binding"/>
    <property type="evidence" value="ECO:0007669"/>
    <property type="project" value="UniProtKB-UniRule"/>
</dbReference>
<feature type="binding site" evidence="2">
    <location>
        <position position="44"/>
    </location>
    <ligand>
        <name>Mg(2+)</name>
        <dbReference type="ChEBI" id="CHEBI:18420"/>
        <label>1</label>
    </ligand>
</feature>
<dbReference type="NCBIfam" id="TIGR01379">
    <property type="entry name" value="thiL"/>
    <property type="match status" value="1"/>
</dbReference>
<feature type="binding site" evidence="2">
    <location>
        <position position="43"/>
    </location>
    <ligand>
        <name>Mg(2+)</name>
        <dbReference type="ChEBI" id="CHEBI:18420"/>
        <label>4</label>
    </ligand>
</feature>
<dbReference type="GO" id="GO:0009229">
    <property type="term" value="P:thiamine diphosphate biosynthetic process"/>
    <property type="evidence" value="ECO:0007669"/>
    <property type="project" value="UniProtKB-UniRule"/>
</dbReference>
<evidence type="ECO:0000313" key="5">
    <source>
        <dbReference type="EMBL" id="NMP32969.1"/>
    </source>
</evidence>
<feature type="domain" description="PurM-like C-terminal" evidence="4">
    <location>
        <begin position="149"/>
        <end position="298"/>
    </location>
</feature>
<dbReference type="CDD" id="cd02194">
    <property type="entry name" value="ThiL"/>
    <property type="match status" value="1"/>
</dbReference>
<dbReference type="Gene3D" id="3.30.1330.10">
    <property type="entry name" value="PurM-like, N-terminal domain"/>
    <property type="match status" value="1"/>
</dbReference>
<feature type="binding site" evidence="2">
    <location>
        <position position="45"/>
    </location>
    <ligand>
        <name>Mg(2+)</name>
        <dbReference type="ChEBI" id="CHEBI:18420"/>
        <label>1</label>
    </ligand>
</feature>
<evidence type="ECO:0000313" key="6">
    <source>
        <dbReference type="Proteomes" id="UP000568664"/>
    </source>
</evidence>
<organism evidence="5 6">
    <name type="scientific">Thalassotalea algicola</name>
    <dbReference type="NCBI Taxonomy" id="2716224"/>
    <lineage>
        <taxon>Bacteria</taxon>
        <taxon>Pseudomonadati</taxon>
        <taxon>Pseudomonadota</taxon>
        <taxon>Gammaproteobacteria</taxon>
        <taxon>Alteromonadales</taxon>
        <taxon>Colwelliaceae</taxon>
        <taxon>Thalassotalea</taxon>
    </lineage>
</organism>
<comment type="similarity">
    <text evidence="2">Belongs to the thiamine-monophosphate kinase family.</text>
</comment>
<feature type="binding site" evidence="2">
    <location>
        <position position="28"/>
    </location>
    <ligand>
        <name>Mg(2+)</name>
        <dbReference type="ChEBI" id="CHEBI:18420"/>
        <label>4</label>
    </ligand>
</feature>
<feature type="binding site" evidence="2">
    <location>
        <position position="28"/>
    </location>
    <ligand>
        <name>Mg(2+)</name>
        <dbReference type="ChEBI" id="CHEBI:18420"/>
        <label>3</label>
    </ligand>
</feature>
<comment type="function">
    <text evidence="2">Catalyzes the ATP-dependent phosphorylation of thiamine-monophosphate (TMP) to form thiamine-pyrophosphate (TPP), the active form of vitamin B1.</text>
</comment>
<keyword evidence="2" id="KW-0460">Magnesium</keyword>
<dbReference type="GO" id="GO:0009228">
    <property type="term" value="P:thiamine biosynthetic process"/>
    <property type="evidence" value="ECO:0007669"/>
    <property type="project" value="UniProtKB-KW"/>
</dbReference>
<dbReference type="EC" id="2.7.4.16" evidence="2"/>
<dbReference type="InterPro" id="IPR036921">
    <property type="entry name" value="PurM-like_N_sf"/>
</dbReference>
<name>A0A7Y0LF07_9GAMM</name>
<keyword evidence="2 5" id="KW-0418">Kinase</keyword>
<dbReference type="SUPFAM" id="SSF55326">
    <property type="entry name" value="PurM N-terminal domain-like"/>
    <property type="match status" value="1"/>
</dbReference>
<feature type="binding site" evidence="2">
    <location>
        <position position="45"/>
    </location>
    <ligand>
        <name>Mg(2+)</name>
        <dbReference type="ChEBI" id="CHEBI:18420"/>
        <label>2</label>
    </ligand>
</feature>
<feature type="binding site" evidence="2">
    <location>
        <position position="212"/>
    </location>
    <ligand>
        <name>Mg(2+)</name>
        <dbReference type="ChEBI" id="CHEBI:18420"/>
        <label>5</label>
    </ligand>
</feature>
<evidence type="ECO:0000256" key="2">
    <source>
        <dbReference type="HAMAP-Rule" id="MF_02128"/>
    </source>
</evidence>
<dbReference type="GO" id="GO:0009030">
    <property type="term" value="F:thiamine-phosphate kinase activity"/>
    <property type="evidence" value="ECO:0007669"/>
    <property type="project" value="UniProtKB-UniRule"/>
</dbReference>
<dbReference type="Gene3D" id="3.90.650.10">
    <property type="entry name" value="PurM-like C-terminal domain"/>
    <property type="match status" value="1"/>
</dbReference>
<dbReference type="InterPro" id="IPR010918">
    <property type="entry name" value="PurM-like_C_dom"/>
</dbReference>
<feature type="binding site" evidence="2">
    <location>
        <position position="209"/>
    </location>
    <ligand>
        <name>Mg(2+)</name>
        <dbReference type="ChEBI" id="CHEBI:18420"/>
        <label>3</label>
    </ligand>
</feature>
<dbReference type="InterPro" id="IPR006283">
    <property type="entry name" value="ThiL-like"/>
</dbReference>
<dbReference type="InterPro" id="IPR036676">
    <property type="entry name" value="PurM-like_C_sf"/>
</dbReference>
<dbReference type="Pfam" id="PF00586">
    <property type="entry name" value="AIRS"/>
    <property type="match status" value="1"/>
</dbReference>
<feature type="binding site" evidence="2">
    <location>
        <position position="120"/>
    </location>
    <ligand>
        <name>Mg(2+)</name>
        <dbReference type="ChEBI" id="CHEBI:18420"/>
        <label>1</label>
    </ligand>
</feature>
<sequence>MKEFDLIKRYFAEQPVQRKDVLLGIGDDCAIVVADDKHHIAITTDTLVSGVHFFEDTDPRAIGHKSIAVSLSDLAAMGAEPSWISLAISMPSIDEDWVEQFCAGVFELSEYYNVQLIGGDTTSGPLSITVTAQGLTPVDKRLTRAGANAGDWIYVTGEIGDAALALQYLLKNVAVEEVYRDQLLTKLHYPKPKVLAGQLLKEYASSAIDLSDGLIGDLNHICQASNVGANLVLDSIPLSQALVETLGLEQGVKLALNGGDDYELLFTVSEDNKVGMETALNNANVKHTCIGQLNGNDKITTTLDNQPIQIDAKGFEHFLHD</sequence>
<comment type="caution">
    <text evidence="5">The sequence shown here is derived from an EMBL/GenBank/DDBJ whole genome shotgun (WGS) entry which is preliminary data.</text>
</comment>
<feature type="binding site" evidence="2">
    <location>
        <position position="144"/>
    </location>
    <ligand>
        <name>ATP</name>
        <dbReference type="ChEBI" id="CHEBI:30616"/>
    </ligand>
</feature>
<evidence type="ECO:0000259" key="4">
    <source>
        <dbReference type="Pfam" id="PF02769"/>
    </source>
</evidence>
<dbReference type="RefSeq" id="WP_169076287.1">
    <property type="nucleotide sequence ID" value="NZ_JABBXH010000005.1"/>
</dbReference>
<dbReference type="AlphaFoldDB" id="A0A7Y0LF07"/>
<comment type="caution">
    <text evidence="2">Lacks conserved residue(s) required for the propagation of feature annotation.</text>
</comment>
<dbReference type="SUPFAM" id="SSF56042">
    <property type="entry name" value="PurM C-terminal domain-like"/>
    <property type="match status" value="1"/>
</dbReference>
<feature type="binding site" evidence="2">
    <location>
        <begin position="119"/>
        <end position="120"/>
    </location>
    <ligand>
        <name>ATP</name>
        <dbReference type="ChEBI" id="CHEBI:30616"/>
    </ligand>
</feature>
<feature type="binding site" evidence="2">
    <location>
        <position position="73"/>
    </location>
    <ligand>
        <name>Mg(2+)</name>
        <dbReference type="ChEBI" id="CHEBI:18420"/>
        <label>4</label>
    </ligand>
</feature>
<proteinExistence type="inferred from homology"/>
<dbReference type="HAMAP" id="MF_02128">
    <property type="entry name" value="TMP_kinase"/>
    <property type="match status" value="1"/>
</dbReference>
<protein>
    <recommendedName>
        <fullName evidence="2">Thiamine-monophosphate kinase</fullName>
        <shortName evidence="2">TMP kinase</shortName>
        <shortName evidence="2">Thiamine-phosphate kinase</shortName>
        <ecNumber evidence="2">2.7.4.16</ecNumber>
    </recommendedName>
</protein>
<dbReference type="InterPro" id="IPR016188">
    <property type="entry name" value="PurM-like_N"/>
</dbReference>
<feature type="domain" description="PurM-like N-terminal" evidence="3">
    <location>
        <begin position="26"/>
        <end position="135"/>
    </location>
</feature>
<reference evidence="5 6" key="1">
    <citation type="submission" date="2020-04" db="EMBL/GenBank/DDBJ databases">
        <title>Thalassotalea sp. M1531, isolated from the surface of marine red alga.</title>
        <authorList>
            <person name="Pang L."/>
            <person name="Lu D.-C."/>
        </authorList>
    </citation>
    <scope>NUCLEOTIDE SEQUENCE [LARGE SCALE GENOMIC DNA]</scope>
    <source>
        <strain evidence="5 6">M1531</strain>
    </source>
</reference>
<comment type="miscellaneous">
    <text evidence="2">Reaction mechanism of ThiL seems to utilize a direct, inline transfer of the gamma-phosphate of ATP to TMP rather than a phosphorylated enzyme intermediate.</text>
</comment>
<evidence type="ECO:0000259" key="3">
    <source>
        <dbReference type="Pfam" id="PF00586"/>
    </source>
</evidence>
<keyword evidence="2 5" id="KW-0808">Transferase</keyword>
<feature type="binding site" evidence="2">
    <location>
        <position position="260"/>
    </location>
    <ligand>
        <name>substrate</name>
    </ligand>
</feature>
<comment type="catalytic activity">
    <reaction evidence="2">
        <text>thiamine phosphate + ATP = thiamine diphosphate + ADP</text>
        <dbReference type="Rhea" id="RHEA:15913"/>
        <dbReference type="ChEBI" id="CHEBI:30616"/>
        <dbReference type="ChEBI" id="CHEBI:37575"/>
        <dbReference type="ChEBI" id="CHEBI:58937"/>
        <dbReference type="ChEBI" id="CHEBI:456216"/>
        <dbReference type="EC" id="2.7.4.16"/>
    </reaction>
</comment>
<dbReference type="Proteomes" id="UP000568664">
    <property type="component" value="Unassembled WGS sequence"/>
</dbReference>